<evidence type="ECO:0000313" key="2">
    <source>
        <dbReference type="Proteomes" id="UP001498398"/>
    </source>
</evidence>
<name>A0ABR1INY7_9AGAR</name>
<comment type="caution">
    <text evidence="1">The sequence shown here is derived from an EMBL/GenBank/DDBJ whole genome shotgun (WGS) entry which is preliminary data.</text>
</comment>
<sequence length="168" mass="19705">MWDTVVKYLQEVEKLDAEKGRMGALDKRDELILAVKKIVEASTRNVEDQITRANRLRFGKQILETHQDFMGTEIQLVGDLRVMDKLIPILVTKDDIKYSLIRFASQQRDLLPGWKALDYYNDLINCFRAADEDKINLLPQNIVNLITHLNRLDEYCDKYKHFTTFTNL</sequence>
<dbReference type="EMBL" id="JBANRG010000084">
    <property type="protein sequence ID" value="KAK7437603.1"/>
    <property type="molecule type" value="Genomic_DNA"/>
</dbReference>
<proteinExistence type="predicted"/>
<accession>A0ABR1INY7</accession>
<dbReference type="Proteomes" id="UP001498398">
    <property type="component" value="Unassembled WGS sequence"/>
</dbReference>
<keyword evidence="2" id="KW-1185">Reference proteome</keyword>
<evidence type="ECO:0000313" key="1">
    <source>
        <dbReference type="EMBL" id="KAK7437603.1"/>
    </source>
</evidence>
<protein>
    <submittedName>
        <fullName evidence="1">Uncharacterized protein</fullName>
    </submittedName>
</protein>
<gene>
    <name evidence="1" type="ORF">VKT23_018501</name>
</gene>
<reference evidence="1 2" key="1">
    <citation type="submission" date="2024-01" db="EMBL/GenBank/DDBJ databases">
        <title>A draft genome for the cacao thread blight pathogen Marasmiellus scandens.</title>
        <authorList>
            <person name="Baruah I.K."/>
            <person name="Leung J."/>
            <person name="Bukari Y."/>
            <person name="Amoako-Attah I."/>
            <person name="Meinhardt L.W."/>
            <person name="Bailey B.A."/>
            <person name="Cohen S.P."/>
        </authorList>
    </citation>
    <scope>NUCLEOTIDE SEQUENCE [LARGE SCALE GENOMIC DNA]</scope>
    <source>
        <strain evidence="1 2">GH-19</strain>
    </source>
</reference>
<organism evidence="1 2">
    <name type="scientific">Marasmiellus scandens</name>
    <dbReference type="NCBI Taxonomy" id="2682957"/>
    <lineage>
        <taxon>Eukaryota</taxon>
        <taxon>Fungi</taxon>
        <taxon>Dikarya</taxon>
        <taxon>Basidiomycota</taxon>
        <taxon>Agaricomycotina</taxon>
        <taxon>Agaricomycetes</taxon>
        <taxon>Agaricomycetidae</taxon>
        <taxon>Agaricales</taxon>
        <taxon>Marasmiineae</taxon>
        <taxon>Omphalotaceae</taxon>
        <taxon>Marasmiellus</taxon>
    </lineage>
</organism>